<accession>A0AA35GAC8</accession>
<dbReference type="CDD" id="cd06261">
    <property type="entry name" value="TM_PBP2"/>
    <property type="match status" value="1"/>
</dbReference>
<dbReference type="PANTHER" id="PTHR30151:SF0">
    <property type="entry name" value="ABC TRANSPORTER PERMEASE PROTEIN MJ0413-RELATED"/>
    <property type="match status" value="1"/>
</dbReference>
<reference evidence="9" key="1">
    <citation type="submission" date="2022-03" db="EMBL/GenBank/DDBJ databases">
        <title>Complete genome sequence of Caldinitratiruptor microaerophilus.</title>
        <authorList>
            <person name="Mukaiyama R."/>
            <person name="Nishiyama T."/>
            <person name="Ueda K."/>
        </authorList>
    </citation>
    <scope>NUCLEOTIDE SEQUENCE</scope>
    <source>
        <strain evidence="9">JCM 16183</strain>
    </source>
</reference>
<evidence type="ECO:0000313" key="9">
    <source>
        <dbReference type="EMBL" id="BDG61159.1"/>
    </source>
</evidence>
<evidence type="ECO:0000256" key="6">
    <source>
        <dbReference type="ARBA" id="ARBA00023136"/>
    </source>
</evidence>
<evidence type="ECO:0000256" key="7">
    <source>
        <dbReference type="RuleBase" id="RU363032"/>
    </source>
</evidence>
<feature type="transmembrane region" description="Helical" evidence="7">
    <location>
        <begin position="218"/>
        <end position="240"/>
    </location>
</feature>
<evidence type="ECO:0000256" key="3">
    <source>
        <dbReference type="ARBA" id="ARBA00022475"/>
    </source>
</evidence>
<dbReference type="InterPro" id="IPR035906">
    <property type="entry name" value="MetI-like_sf"/>
</dbReference>
<evidence type="ECO:0000256" key="5">
    <source>
        <dbReference type="ARBA" id="ARBA00022989"/>
    </source>
</evidence>
<dbReference type="AlphaFoldDB" id="A0AA35GAC8"/>
<evidence type="ECO:0000313" key="10">
    <source>
        <dbReference type="Proteomes" id="UP001163687"/>
    </source>
</evidence>
<organism evidence="9 10">
    <name type="scientific">Caldinitratiruptor microaerophilus</name>
    <dbReference type="NCBI Taxonomy" id="671077"/>
    <lineage>
        <taxon>Bacteria</taxon>
        <taxon>Bacillati</taxon>
        <taxon>Bacillota</taxon>
        <taxon>Clostridia</taxon>
        <taxon>Eubacteriales</taxon>
        <taxon>Symbiobacteriaceae</taxon>
        <taxon>Caldinitratiruptor</taxon>
    </lineage>
</organism>
<dbReference type="SUPFAM" id="SSF161098">
    <property type="entry name" value="MetI-like"/>
    <property type="match status" value="1"/>
</dbReference>
<feature type="transmembrane region" description="Helical" evidence="7">
    <location>
        <begin position="67"/>
        <end position="86"/>
    </location>
</feature>
<dbReference type="GO" id="GO:0005886">
    <property type="term" value="C:plasma membrane"/>
    <property type="evidence" value="ECO:0007669"/>
    <property type="project" value="UniProtKB-SubCell"/>
</dbReference>
<keyword evidence="3" id="KW-1003">Cell membrane</keyword>
<gene>
    <name evidence="9" type="ORF">caldi_22490</name>
</gene>
<keyword evidence="2 7" id="KW-0813">Transport</keyword>
<name>A0AA35GAC8_9FIRM</name>
<keyword evidence="4 7" id="KW-0812">Transmembrane</keyword>
<dbReference type="PANTHER" id="PTHR30151">
    <property type="entry name" value="ALKANE SULFONATE ABC TRANSPORTER-RELATED, MEMBRANE SUBUNIT"/>
    <property type="match status" value="1"/>
</dbReference>
<protein>
    <submittedName>
        <fullName evidence="9">ABC transporter permease</fullName>
    </submittedName>
</protein>
<dbReference type="KEGG" id="cmic:caldi_22490"/>
<dbReference type="GO" id="GO:0055085">
    <property type="term" value="P:transmembrane transport"/>
    <property type="evidence" value="ECO:0007669"/>
    <property type="project" value="InterPro"/>
</dbReference>
<evidence type="ECO:0000256" key="2">
    <source>
        <dbReference type="ARBA" id="ARBA00022448"/>
    </source>
</evidence>
<feature type="transmembrane region" description="Helical" evidence="7">
    <location>
        <begin position="12"/>
        <end position="34"/>
    </location>
</feature>
<keyword evidence="6 7" id="KW-0472">Membrane</keyword>
<dbReference type="Gene3D" id="1.10.3720.10">
    <property type="entry name" value="MetI-like"/>
    <property type="match status" value="1"/>
</dbReference>
<evidence type="ECO:0000256" key="4">
    <source>
        <dbReference type="ARBA" id="ARBA00022692"/>
    </source>
</evidence>
<comment type="subcellular location">
    <subcellularLocation>
        <location evidence="1 7">Cell membrane</location>
        <topology evidence="1 7">Multi-pass membrane protein</topology>
    </subcellularLocation>
</comment>
<comment type="similarity">
    <text evidence="7">Belongs to the binding-protein-dependent transport system permease family.</text>
</comment>
<dbReference type="EMBL" id="AP025628">
    <property type="protein sequence ID" value="BDG61159.1"/>
    <property type="molecule type" value="Genomic_DNA"/>
</dbReference>
<sequence>MTRRPWRDKLAYVAAIATLLLIWQIAALFLPSFLLPSIPQTAARAVRLLGDPTFLGGIRDSFLRLGIGYPLACLLGAALGLAGGLFRPLALYLRGLISILQSVPPITWVPFLLILLGFGNAPVIIVITIASFFPMALAVLNGTEGVSRTHVEVARVMGASRWQLLTKVYAPETLPAVITGAQVAFGNAWRSLIAGEMVAGVSSGLGWSISYAGEVADMAGVLVGIVVVGAAAAAIDSLVLEQLKRRLLHWRNGAGGDAA</sequence>
<keyword evidence="10" id="KW-1185">Reference proteome</keyword>
<dbReference type="PROSITE" id="PS50928">
    <property type="entry name" value="ABC_TM1"/>
    <property type="match status" value="1"/>
</dbReference>
<dbReference type="Pfam" id="PF00528">
    <property type="entry name" value="BPD_transp_1"/>
    <property type="match status" value="1"/>
</dbReference>
<keyword evidence="5 7" id="KW-1133">Transmembrane helix</keyword>
<evidence type="ECO:0000259" key="8">
    <source>
        <dbReference type="PROSITE" id="PS50928"/>
    </source>
</evidence>
<evidence type="ECO:0000256" key="1">
    <source>
        <dbReference type="ARBA" id="ARBA00004651"/>
    </source>
</evidence>
<proteinExistence type="inferred from homology"/>
<dbReference type="InterPro" id="IPR000515">
    <property type="entry name" value="MetI-like"/>
</dbReference>
<dbReference type="Proteomes" id="UP001163687">
    <property type="component" value="Chromosome"/>
</dbReference>
<feature type="domain" description="ABC transmembrane type-1" evidence="8">
    <location>
        <begin position="58"/>
        <end position="244"/>
    </location>
</feature>
<dbReference type="RefSeq" id="WP_264841832.1">
    <property type="nucleotide sequence ID" value="NZ_AP025628.1"/>
</dbReference>
<feature type="transmembrane region" description="Helical" evidence="7">
    <location>
        <begin position="107"/>
        <end position="133"/>
    </location>
</feature>